<dbReference type="Proteomes" id="UP000249808">
    <property type="component" value="Unassembled WGS sequence"/>
</dbReference>
<dbReference type="RefSeq" id="WP_111714853.1">
    <property type="nucleotide sequence ID" value="NZ_JBHSSR010000001.1"/>
</dbReference>
<keyword evidence="1 2" id="KW-0238">DNA-binding</keyword>
<reference evidence="4 5" key="1">
    <citation type="journal article" date="2018" name="Front. Microbiol.">
        <title>Description and Comparative Genomics of Macrococcus caseolyticus subsp. hominis subsp. nov., Macrococcus goetzii sp. nov., Macrococcus epidermidis sp. nov., and Macrococcus bohemicus sp. nov., Novel Macrococci From Human Clinical Material With Virulence Potential and Suspected Uptake of Foreign DNA by Natural Transformation.</title>
        <authorList>
            <person name="Maslanova I."/>
            <person name="Wertheimer Z."/>
            <person name="Sedlacek I."/>
            <person name="Svec P."/>
            <person name="Indrakova A."/>
            <person name="Kovarovic V."/>
            <person name="Schumann P."/>
            <person name="Sproer C."/>
            <person name="Kralova S."/>
            <person name="Sedo O."/>
            <person name="Kristofova L."/>
            <person name="Vrbovska V."/>
            <person name="Fuzik T."/>
            <person name="Petras P."/>
            <person name="Zdrahal Z."/>
            <person name="Ruzickova V."/>
            <person name="Doskar J."/>
            <person name="Pantucek R."/>
        </authorList>
    </citation>
    <scope>NUCLEOTIDE SEQUENCE [LARGE SCALE GENOMIC DNA]</scope>
    <source>
        <strain evidence="4 5">01/688</strain>
    </source>
</reference>
<keyword evidence="5" id="KW-1185">Reference proteome</keyword>
<evidence type="ECO:0000313" key="5">
    <source>
        <dbReference type="Proteomes" id="UP000249808"/>
    </source>
</evidence>
<dbReference type="PROSITE" id="PS50977">
    <property type="entry name" value="HTH_TETR_2"/>
    <property type="match status" value="1"/>
</dbReference>
<sequence length="184" mass="21624">MKKSNNPSVIRSQQWLYNSLIMLMKDKPFDSITIGEITKNADLDRTTFYRNFDSKEDILNVGISKIKNKYMDVLKNTQSLNMEFLSLAFFKICYEEINLLRLLHSQGLSFLLLNQFNEILPQLHISVKNKFNYQISDEHLIFALYFNTGGFFNILMKWMEGGFEESTQELVESFIEITKFNVSK</sequence>
<feature type="DNA-binding region" description="H-T-H motif" evidence="2">
    <location>
        <begin position="33"/>
        <end position="52"/>
    </location>
</feature>
<dbReference type="AlphaFoldDB" id="A0A327ZWQ4"/>
<feature type="domain" description="HTH tetR-type" evidence="3">
    <location>
        <begin position="10"/>
        <end position="70"/>
    </location>
</feature>
<dbReference type="SUPFAM" id="SSF46689">
    <property type="entry name" value="Homeodomain-like"/>
    <property type="match status" value="1"/>
</dbReference>
<evidence type="ECO:0000256" key="2">
    <source>
        <dbReference type="PROSITE-ProRule" id="PRU00335"/>
    </source>
</evidence>
<dbReference type="Pfam" id="PF00440">
    <property type="entry name" value="TetR_N"/>
    <property type="match status" value="1"/>
</dbReference>
<evidence type="ECO:0000259" key="3">
    <source>
        <dbReference type="PROSITE" id="PS50977"/>
    </source>
</evidence>
<protein>
    <recommendedName>
        <fullName evidence="3">HTH tetR-type domain-containing protein</fullName>
    </recommendedName>
</protein>
<gene>
    <name evidence="4" type="ORF">BHU61_04115</name>
</gene>
<proteinExistence type="predicted"/>
<dbReference type="InterPro" id="IPR009057">
    <property type="entry name" value="Homeodomain-like_sf"/>
</dbReference>
<dbReference type="Pfam" id="PF14278">
    <property type="entry name" value="TetR_C_8"/>
    <property type="match status" value="1"/>
</dbReference>
<dbReference type="GO" id="GO:0003677">
    <property type="term" value="F:DNA binding"/>
    <property type="evidence" value="ECO:0007669"/>
    <property type="project" value="UniProtKB-UniRule"/>
</dbReference>
<dbReference type="Gene3D" id="1.10.357.10">
    <property type="entry name" value="Tetracycline Repressor, domain 2"/>
    <property type="match status" value="1"/>
</dbReference>
<name>A0A327ZWQ4_9STAP</name>
<evidence type="ECO:0000256" key="1">
    <source>
        <dbReference type="ARBA" id="ARBA00023125"/>
    </source>
</evidence>
<dbReference type="EMBL" id="PZJH01000001">
    <property type="protein sequence ID" value="RAK46652.1"/>
    <property type="molecule type" value="Genomic_DNA"/>
</dbReference>
<dbReference type="InterPro" id="IPR039532">
    <property type="entry name" value="TetR_C_Firmicutes"/>
</dbReference>
<dbReference type="PANTHER" id="PTHR43479:SF11">
    <property type="entry name" value="ACREF_ENVCD OPERON REPRESSOR-RELATED"/>
    <property type="match status" value="1"/>
</dbReference>
<accession>A0A327ZWQ4</accession>
<comment type="caution">
    <text evidence="4">The sequence shown here is derived from an EMBL/GenBank/DDBJ whole genome shotgun (WGS) entry which is preliminary data.</text>
</comment>
<organism evidence="4 5">
    <name type="scientific">Macrococcus epidermidis</name>
    <dbReference type="NCBI Taxonomy" id="1902580"/>
    <lineage>
        <taxon>Bacteria</taxon>
        <taxon>Bacillati</taxon>
        <taxon>Bacillota</taxon>
        <taxon>Bacilli</taxon>
        <taxon>Bacillales</taxon>
        <taxon>Staphylococcaceae</taxon>
        <taxon>Macrococcus</taxon>
    </lineage>
</organism>
<dbReference type="InterPro" id="IPR001647">
    <property type="entry name" value="HTH_TetR"/>
</dbReference>
<dbReference type="InterPro" id="IPR050624">
    <property type="entry name" value="HTH-type_Tx_Regulator"/>
</dbReference>
<dbReference type="PANTHER" id="PTHR43479">
    <property type="entry name" value="ACREF/ENVCD OPERON REPRESSOR-RELATED"/>
    <property type="match status" value="1"/>
</dbReference>
<evidence type="ECO:0000313" key="4">
    <source>
        <dbReference type="EMBL" id="RAK46652.1"/>
    </source>
</evidence>